<keyword evidence="4" id="KW-0337">GPI-anchor biosynthesis</keyword>
<evidence type="ECO:0000256" key="7">
    <source>
        <dbReference type="ARBA" id="ARBA00023136"/>
    </source>
</evidence>
<evidence type="ECO:0000313" key="9">
    <source>
        <dbReference type="EMBL" id="SGZ40034.1"/>
    </source>
</evidence>
<feature type="transmembrane region" description="Helical" evidence="8">
    <location>
        <begin position="248"/>
        <end position="268"/>
    </location>
</feature>
<gene>
    <name evidence="9" type="ORF">HGUI_02234</name>
</gene>
<evidence type="ECO:0000256" key="4">
    <source>
        <dbReference type="ARBA" id="ARBA00022502"/>
    </source>
</evidence>
<evidence type="ECO:0000256" key="8">
    <source>
        <dbReference type="SAM" id="Phobius"/>
    </source>
</evidence>
<evidence type="ECO:0000313" key="10">
    <source>
        <dbReference type="Proteomes" id="UP000183365"/>
    </source>
</evidence>
<dbReference type="UniPathway" id="UPA00196"/>
<protein>
    <submittedName>
        <fullName evidence="9">Uncharacterized protein</fullName>
    </submittedName>
</protein>
<dbReference type="EMBL" id="FQNF01000037">
    <property type="protein sequence ID" value="SGZ40034.1"/>
    <property type="molecule type" value="Genomic_DNA"/>
</dbReference>
<evidence type="ECO:0000256" key="2">
    <source>
        <dbReference type="ARBA" id="ARBA00004687"/>
    </source>
</evidence>
<dbReference type="Pfam" id="PF06432">
    <property type="entry name" value="GPI2"/>
    <property type="match status" value="1"/>
</dbReference>
<accession>A0A1L0B0U7</accession>
<keyword evidence="6 8" id="KW-1133">Transmembrane helix</keyword>
<dbReference type="VEuPathDB" id="FungiDB:HGUI_02234"/>
<dbReference type="InterPro" id="IPR009450">
    <property type="entry name" value="Plno_GlcNAc_GPI2"/>
</dbReference>
<feature type="transmembrane region" description="Helical" evidence="8">
    <location>
        <begin position="51"/>
        <end position="71"/>
    </location>
</feature>
<feature type="transmembrane region" description="Helical" evidence="8">
    <location>
        <begin position="196"/>
        <end position="212"/>
    </location>
</feature>
<evidence type="ECO:0000256" key="5">
    <source>
        <dbReference type="ARBA" id="ARBA00022692"/>
    </source>
</evidence>
<reference evidence="10" key="1">
    <citation type="submission" date="2016-11" db="EMBL/GenBank/DDBJ databases">
        <authorList>
            <person name="Guldener U."/>
        </authorList>
    </citation>
    <scope>NUCLEOTIDE SEQUENCE [LARGE SCALE GENOMIC DNA]</scope>
</reference>
<evidence type="ECO:0000256" key="3">
    <source>
        <dbReference type="ARBA" id="ARBA00008321"/>
    </source>
</evidence>
<comment type="subcellular location">
    <subcellularLocation>
        <location evidence="1">Membrane</location>
        <topology evidence="1">Multi-pass membrane protein</topology>
    </subcellularLocation>
</comment>
<dbReference type="GO" id="GO:0000506">
    <property type="term" value="C:glycosylphosphatidylinositol-N-acetylglucosaminyltransferase (GPI-GnT) complex"/>
    <property type="evidence" value="ECO:0007669"/>
    <property type="project" value="TreeGrafter"/>
</dbReference>
<organism evidence="9 10">
    <name type="scientific">Hanseniaspora guilliermondii</name>
    <dbReference type="NCBI Taxonomy" id="56406"/>
    <lineage>
        <taxon>Eukaryota</taxon>
        <taxon>Fungi</taxon>
        <taxon>Dikarya</taxon>
        <taxon>Ascomycota</taxon>
        <taxon>Saccharomycotina</taxon>
        <taxon>Saccharomycetes</taxon>
        <taxon>Saccharomycodales</taxon>
        <taxon>Saccharomycodaceae</taxon>
        <taxon>Hanseniaspora</taxon>
    </lineage>
</organism>
<dbReference type="PANTHER" id="PTHR12982:SF0">
    <property type="entry name" value="PHOSPHATIDYLINOSITOL N-ACETYLGLUCOSAMINYLTRANSFERASE SUBUNIT C"/>
    <property type="match status" value="1"/>
</dbReference>
<keyword evidence="10" id="KW-1185">Reference proteome</keyword>
<evidence type="ECO:0000256" key="1">
    <source>
        <dbReference type="ARBA" id="ARBA00004141"/>
    </source>
</evidence>
<keyword evidence="7 8" id="KW-0472">Membrane</keyword>
<name>A0A1L0B0U7_9ASCO</name>
<dbReference type="OrthoDB" id="196709at2759"/>
<dbReference type="Proteomes" id="UP000183365">
    <property type="component" value="Unassembled WGS sequence"/>
</dbReference>
<feature type="transmembrane region" description="Helical" evidence="8">
    <location>
        <begin position="86"/>
        <end position="103"/>
    </location>
</feature>
<dbReference type="AlphaFoldDB" id="A0A1L0B0U7"/>
<dbReference type="GO" id="GO:0006506">
    <property type="term" value="P:GPI anchor biosynthetic process"/>
    <property type="evidence" value="ECO:0007669"/>
    <property type="project" value="UniProtKB-UniPathway"/>
</dbReference>
<proteinExistence type="inferred from homology"/>
<dbReference type="PANTHER" id="PTHR12982">
    <property type="entry name" value="PHOSPHATIDYLINOSITOL GLYCAN, CLASS C"/>
    <property type="match status" value="1"/>
</dbReference>
<comment type="similarity">
    <text evidence="3">Belongs to the PIGC family.</text>
</comment>
<sequence length="295" mass="34829">MIYKSHKRKLYLQDNQYEDNEYDNDTFLKNWLTNITPDVTNKNVLTYTECFFYLMDIIVNILFNIIIPYLTFDTVNILNNNLKAEIYHYTISILSFIAISVLLRSIKYTFIIFITILQLSPIIKNLNKSTSSNTIINISFWLNFIIIIFKSVDIKHNNKLKLLPKRELDLKQILVINLQLTNIIILSSRFNQLLQVAIYLLINIQIQILIPLKYNTSYMYKLSNIFIVISTFLLDGNIKHLLSSTSILQHTIVVLLFLVMFVLLKYMFTNHIIKNKLNRKNIQFFQTWEIGIPSI</sequence>
<keyword evidence="5 8" id="KW-0812">Transmembrane</keyword>
<comment type="pathway">
    <text evidence="2">Glycolipid biosynthesis; glycosylphosphatidylinositol-anchor biosynthesis.</text>
</comment>
<evidence type="ECO:0000256" key="6">
    <source>
        <dbReference type="ARBA" id="ARBA00022989"/>
    </source>
</evidence>